<accession>A0A951UU83</accession>
<sequence>MNNKQIEEIVKAILARKYSWACVLMLRFNGYDPLQYIPYRTYIRLIKENYQSDRQKSIQAQDGNLAFFDVKSTRIPIVEHEKVNNGKHHSKPIPVGQCQGIT</sequence>
<reference evidence="2" key="1">
    <citation type="submission" date="2021-05" db="EMBL/GenBank/DDBJ databases">
        <authorList>
            <person name="Pietrasiak N."/>
            <person name="Ward R."/>
            <person name="Stajich J.E."/>
            <person name="Kurbessoian T."/>
        </authorList>
    </citation>
    <scope>NUCLEOTIDE SEQUENCE</scope>
    <source>
        <strain evidence="2">GSE-NOS-MK-12-04C</strain>
    </source>
</reference>
<comment type="caution">
    <text evidence="2">The sequence shown here is derived from an EMBL/GenBank/DDBJ whole genome shotgun (WGS) entry which is preliminary data.</text>
</comment>
<reference evidence="2" key="2">
    <citation type="journal article" date="2022" name="Microbiol. Resour. Announc.">
        <title>Metagenome Sequencing to Explore Phylogenomics of Terrestrial Cyanobacteria.</title>
        <authorList>
            <person name="Ward R.D."/>
            <person name="Stajich J.E."/>
            <person name="Johansen J.R."/>
            <person name="Huntemann M."/>
            <person name="Clum A."/>
            <person name="Foster B."/>
            <person name="Foster B."/>
            <person name="Roux S."/>
            <person name="Palaniappan K."/>
            <person name="Varghese N."/>
            <person name="Mukherjee S."/>
            <person name="Reddy T.B.K."/>
            <person name="Daum C."/>
            <person name="Copeland A."/>
            <person name="Chen I.A."/>
            <person name="Ivanova N.N."/>
            <person name="Kyrpides N.C."/>
            <person name="Shapiro N."/>
            <person name="Eloe-Fadrosh E.A."/>
            <person name="Pietrasiak N."/>
        </authorList>
    </citation>
    <scope>NUCLEOTIDE SEQUENCE</scope>
    <source>
        <strain evidence="2">GSE-NOS-MK-12-04C</strain>
    </source>
</reference>
<feature type="region of interest" description="Disordered" evidence="1">
    <location>
        <begin position="83"/>
        <end position="102"/>
    </location>
</feature>
<dbReference type="NCBIfam" id="NF037966">
    <property type="entry name" value="HetP_family"/>
    <property type="match status" value="1"/>
</dbReference>
<dbReference type="InterPro" id="IPR049598">
    <property type="entry name" value="HetP-like"/>
</dbReference>
<name>A0A951UU83_9CYAN</name>
<gene>
    <name evidence="2" type="ORF">KME60_24310</name>
</gene>
<proteinExistence type="predicted"/>
<dbReference type="EMBL" id="JAHHGZ010000031">
    <property type="protein sequence ID" value="MBW4670453.1"/>
    <property type="molecule type" value="Genomic_DNA"/>
</dbReference>
<evidence type="ECO:0000313" key="2">
    <source>
        <dbReference type="EMBL" id="MBW4670453.1"/>
    </source>
</evidence>
<dbReference type="AlphaFoldDB" id="A0A951UU83"/>
<protein>
    <submittedName>
        <fullName evidence="2">HetP family heterocyst commitment protein</fullName>
    </submittedName>
</protein>
<evidence type="ECO:0000313" key="3">
    <source>
        <dbReference type="Proteomes" id="UP000729701"/>
    </source>
</evidence>
<dbReference type="Proteomes" id="UP000729701">
    <property type="component" value="Unassembled WGS sequence"/>
</dbReference>
<evidence type="ECO:0000256" key="1">
    <source>
        <dbReference type="SAM" id="MobiDB-lite"/>
    </source>
</evidence>
<organism evidence="2 3">
    <name type="scientific">Cyanomargarita calcarea GSE-NOS-MK-12-04C</name>
    <dbReference type="NCBI Taxonomy" id="2839659"/>
    <lineage>
        <taxon>Bacteria</taxon>
        <taxon>Bacillati</taxon>
        <taxon>Cyanobacteriota</taxon>
        <taxon>Cyanophyceae</taxon>
        <taxon>Nostocales</taxon>
        <taxon>Cyanomargaritaceae</taxon>
        <taxon>Cyanomargarita</taxon>
    </lineage>
</organism>